<comment type="cofactor">
    <cofactor evidence="1">
        <name>Mg(2+)</name>
        <dbReference type="ChEBI" id="CHEBI:18420"/>
    </cofactor>
</comment>
<dbReference type="SUPFAM" id="SSF53448">
    <property type="entry name" value="Nucleotide-diphospho-sugar transferases"/>
    <property type="match status" value="1"/>
</dbReference>
<keyword evidence="4 7" id="KW-0808">Transferase</keyword>
<sequence length="245" mass="27417">MADLRQNFSIIVPAHNEAKTIGHVLDVLLQTQAKEIVVIDDGSTDNTRKIALSTKDSRVKCISHSQNLGQGNAWKTGIRNSNSPILVFFDADIESAQPEMISNLINPIVDDYADLVMGGFENFGRITEYLVRPLLRRFIPELSKLSQPLSGLFAIRREFIFPEKIGNRYVTIGVLIDAYLAGARVKEAELGYVKHDKRTDQEKAAQAESECEILFKKLVEYKVVKLTPLPVKISPSKEYANSGRI</sequence>
<dbReference type="EMBL" id="LCKS01000003">
    <property type="protein sequence ID" value="KKU03193.1"/>
    <property type="molecule type" value="Genomic_DNA"/>
</dbReference>
<protein>
    <submittedName>
        <fullName evidence="7">Glycosyl transferase family 2</fullName>
    </submittedName>
</protein>
<dbReference type="CDD" id="cd04179">
    <property type="entry name" value="DPM_DPG-synthase_like"/>
    <property type="match status" value="1"/>
</dbReference>
<evidence type="ECO:0000256" key="4">
    <source>
        <dbReference type="ARBA" id="ARBA00022679"/>
    </source>
</evidence>
<organism evidence="7 8">
    <name type="scientific">Candidatus Amesbacteria bacterium GW2011_GWC2_45_19</name>
    <dbReference type="NCBI Taxonomy" id="1618366"/>
    <lineage>
        <taxon>Bacteria</taxon>
        <taxon>Candidatus Amesiibacteriota</taxon>
    </lineage>
</organism>
<dbReference type="GO" id="GO:0016757">
    <property type="term" value="F:glycosyltransferase activity"/>
    <property type="evidence" value="ECO:0007669"/>
    <property type="project" value="UniProtKB-KW"/>
</dbReference>
<dbReference type="PANTHER" id="PTHR48090">
    <property type="entry name" value="UNDECAPRENYL-PHOSPHATE 4-DEOXY-4-FORMAMIDO-L-ARABINOSE TRANSFERASE-RELATED"/>
    <property type="match status" value="1"/>
</dbReference>
<dbReference type="InterPro" id="IPR001173">
    <property type="entry name" value="Glyco_trans_2-like"/>
</dbReference>
<evidence type="ECO:0000313" key="8">
    <source>
        <dbReference type="Proteomes" id="UP000034264"/>
    </source>
</evidence>
<dbReference type="InterPro" id="IPR050256">
    <property type="entry name" value="Glycosyltransferase_2"/>
</dbReference>
<keyword evidence="3" id="KW-0328">Glycosyltransferase</keyword>
<evidence type="ECO:0000256" key="1">
    <source>
        <dbReference type="ARBA" id="ARBA00001946"/>
    </source>
</evidence>
<dbReference type="Proteomes" id="UP000034264">
    <property type="component" value="Unassembled WGS sequence"/>
</dbReference>
<gene>
    <name evidence="7" type="ORF">UX05_C0003G0032</name>
</gene>
<evidence type="ECO:0000313" key="7">
    <source>
        <dbReference type="EMBL" id="KKU03193.1"/>
    </source>
</evidence>
<evidence type="ECO:0000256" key="5">
    <source>
        <dbReference type="ARBA" id="ARBA00022842"/>
    </source>
</evidence>
<accession>A0A0G1PCR2</accession>
<dbReference type="Pfam" id="PF00535">
    <property type="entry name" value="Glycos_transf_2"/>
    <property type="match status" value="1"/>
</dbReference>
<evidence type="ECO:0000256" key="2">
    <source>
        <dbReference type="ARBA" id="ARBA00006739"/>
    </source>
</evidence>
<evidence type="ECO:0000259" key="6">
    <source>
        <dbReference type="Pfam" id="PF00535"/>
    </source>
</evidence>
<comment type="similarity">
    <text evidence="2">Belongs to the glycosyltransferase 2 family.</text>
</comment>
<keyword evidence="5" id="KW-0460">Magnesium</keyword>
<comment type="caution">
    <text evidence="7">The sequence shown here is derived from an EMBL/GenBank/DDBJ whole genome shotgun (WGS) entry which is preliminary data.</text>
</comment>
<dbReference type="InterPro" id="IPR029044">
    <property type="entry name" value="Nucleotide-diphossugar_trans"/>
</dbReference>
<proteinExistence type="inferred from homology"/>
<name>A0A0G1PCR2_9BACT</name>
<evidence type="ECO:0000256" key="3">
    <source>
        <dbReference type="ARBA" id="ARBA00022676"/>
    </source>
</evidence>
<feature type="domain" description="Glycosyltransferase 2-like" evidence="6">
    <location>
        <begin position="9"/>
        <end position="133"/>
    </location>
</feature>
<dbReference type="PANTHER" id="PTHR48090:SF10">
    <property type="entry name" value="GLUCOSYL-3-PHOSPHOGLYCERATE SYNTHASE"/>
    <property type="match status" value="1"/>
</dbReference>
<dbReference type="Gene3D" id="3.90.550.10">
    <property type="entry name" value="Spore Coat Polysaccharide Biosynthesis Protein SpsA, Chain A"/>
    <property type="match status" value="1"/>
</dbReference>
<reference evidence="7 8" key="1">
    <citation type="journal article" date="2015" name="Nature">
        <title>rRNA introns, odd ribosomes, and small enigmatic genomes across a large radiation of phyla.</title>
        <authorList>
            <person name="Brown C.T."/>
            <person name="Hug L.A."/>
            <person name="Thomas B.C."/>
            <person name="Sharon I."/>
            <person name="Castelle C.J."/>
            <person name="Singh A."/>
            <person name="Wilkins M.J."/>
            <person name="Williams K.H."/>
            <person name="Banfield J.F."/>
        </authorList>
    </citation>
    <scope>NUCLEOTIDE SEQUENCE [LARGE SCALE GENOMIC DNA]</scope>
</reference>
<dbReference type="AlphaFoldDB" id="A0A0G1PCR2"/>